<dbReference type="EMBL" id="CM045769">
    <property type="protein sequence ID" value="KAI7994725.1"/>
    <property type="molecule type" value="Genomic_DNA"/>
</dbReference>
<keyword evidence="2" id="KW-1185">Reference proteome</keyword>
<name>A0ACC0G1D2_9ERIC</name>
<protein>
    <submittedName>
        <fullName evidence="1">Uncharacterized protein</fullName>
    </submittedName>
</protein>
<reference evidence="1 2" key="1">
    <citation type="journal article" date="2022" name="Plant J.">
        <title>Chromosome-level genome of Camellia lanceoleosa provides a valuable resource for understanding genome evolution and self-incompatibility.</title>
        <authorList>
            <person name="Gong W."/>
            <person name="Xiao S."/>
            <person name="Wang L."/>
            <person name="Liao Z."/>
            <person name="Chang Y."/>
            <person name="Mo W."/>
            <person name="Hu G."/>
            <person name="Li W."/>
            <person name="Zhao G."/>
            <person name="Zhu H."/>
            <person name="Hu X."/>
            <person name="Ji K."/>
            <person name="Xiang X."/>
            <person name="Song Q."/>
            <person name="Yuan D."/>
            <person name="Jin S."/>
            <person name="Zhang L."/>
        </authorList>
    </citation>
    <scope>NUCLEOTIDE SEQUENCE [LARGE SCALE GENOMIC DNA]</scope>
    <source>
        <strain evidence="1">SQ_2022a</strain>
    </source>
</reference>
<accession>A0ACC0G1D2</accession>
<proteinExistence type="predicted"/>
<sequence length="298" mass="34097">MEKERESNLENLRLSVEEHLRQTSSVGLLLEPESEALHLVAFVWWIEQIRLTIEPSWADNPTQPFHSIPMASLRSVENDHRQIRSIVDLESNVSPTLPSMDLLRILFWNCRGVGNNKFKRNLVELIKLHKPEILILMETKAAFSTMSNFFNSLGFTASSTVDPVGRMGGIWIVWDTTQVNVRASTVNLQAIHATVHKEDYEEWVLAAVYASPNPTLRNQMWHDLTEVAVNMKKPWLVAGDFNDYANQGEMRSYSATQNTRRTQKFIDRINSCNLIDLGSTGPRMTWTNNRKGLANTME</sequence>
<dbReference type="Proteomes" id="UP001060215">
    <property type="component" value="Chromosome 12"/>
</dbReference>
<evidence type="ECO:0000313" key="2">
    <source>
        <dbReference type="Proteomes" id="UP001060215"/>
    </source>
</evidence>
<gene>
    <name evidence="1" type="ORF">LOK49_LG11G01813</name>
</gene>
<organism evidence="1 2">
    <name type="scientific">Camellia lanceoleosa</name>
    <dbReference type="NCBI Taxonomy" id="1840588"/>
    <lineage>
        <taxon>Eukaryota</taxon>
        <taxon>Viridiplantae</taxon>
        <taxon>Streptophyta</taxon>
        <taxon>Embryophyta</taxon>
        <taxon>Tracheophyta</taxon>
        <taxon>Spermatophyta</taxon>
        <taxon>Magnoliopsida</taxon>
        <taxon>eudicotyledons</taxon>
        <taxon>Gunneridae</taxon>
        <taxon>Pentapetalae</taxon>
        <taxon>asterids</taxon>
        <taxon>Ericales</taxon>
        <taxon>Theaceae</taxon>
        <taxon>Camellia</taxon>
    </lineage>
</organism>
<evidence type="ECO:0000313" key="1">
    <source>
        <dbReference type="EMBL" id="KAI7994725.1"/>
    </source>
</evidence>
<comment type="caution">
    <text evidence="1">The sequence shown here is derived from an EMBL/GenBank/DDBJ whole genome shotgun (WGS) entry which is preliminary data.</text>
</comment>